<name>A0ABR0A8A8_9CRUS</name>
<organism evidence="2 3">
    <name type="scientific">Daphnia magna</name>
    <dbReference type="NCBI Taxonomy" id="35525"/>
    <lineage>
        <taxon>Eukaryota</taxon>
        <taxon>Metazoa</taxon>
        <taxon>Ecdysozoa</taxon>
        <taxon>Arthropoda</taxon>
        <taxon>Crustacea</taxon>
        <taxon>Branchiopoda</taxon>
        <taxon>Diplostraca</taxon>
        <taxon>Cladocera</taxon>
        <taxon>Anomopoda</taxon>
        <taxon>Daphniidae</taxon>
        <taxon>Daphnia</taxon>
    </lineage>
</organism>
<evidence type="ECO:0000313" key="3">
    <source>
        <dbReference type="Proteomes" id="UP001234178"/>
    </source>
</evidence>
<keyword evidence="3" id="KW-1185">Reference proteome</keyword>
<keyword evidence="1" id="KW-0175">Coiled coil</keyword>
<sequence length="88" mass="10514">MLTACRLFHSSYRQAIEESKKSQEASYSTEERKRKLLVEELKEIKKKQKLTERKNSNDLEQLSMERRRIEAQLSHVHPKPNRVTSIYP</sequence>
<reference evidence="2 3" key="1">
    <citation type="journal article" date="2023" name="Nucleic Acids Res.">
        <title>The hologenome of Daphnia magna reveals possible DNA methylation and microbiome-mediated evolution of the host genome.</title>
        <authorList>
            <person name="Chaturvedi A."/>
            <person name="Li X."/>
            <person name="Dhandapani V."/>
            <person name="Marshall H."/>
            <person name="Kissane S."/>
            <person name="Cuenca-Cambronero M."/>
            <person name="Asole G."/>
            <person name="Calvet F."/>
            <person name="Ruiz-Romero M."/>
            <person name="Marangio P."/>
            <person name="Guigo R."/>
            <person name="Rago D."/>
            <person name="Mirbahai L."/>
            <person name="Eastwood N."/>
            <person name="Colbourne J.K."/>
            <person name="Zhou J."/>
            <person name="Mallon E."/>
            <person name="Orsini L."/>
        </authorList>
    </citation>
    <scope>NUCLEOTIDE SEQUENCE [LARGE SCALE GENOMIC DNA]</scope>
    <source>
        <strain evidence="2">LRV0_1</strain>
    </source>
</reference>
<dbReference type="Proteomes" id="UP001234178">
    <property type="component" value="Unassembled WGS sequence"/>
</dbReference>
<gene>
    <name evidence="2" type="ORF">OUZ56_003294</name>
</gene>
<accession>A0ABR0A8A8</accession>
<feature type="coiled-coil region" evidence="1">
    <location>
        <begin position="27"/>
        <end position="54"/>
    </location>
</feature>
<dbReference type="EMBL" id="JAOYFB010000036">
    <property type="protein sequence ID" value="KAK4021377.1"/>
    <property type="molecule type" value="Genomic_DNA"/>
</dbReference>
<comment type="caution">
    <text evidence="2">The sequence shown here is derived from an EMBL/GenBank/DDBJ whole genome shotgun (WGS) entry which is preliminary data.</text>
</comment>
<evidence type="ECO:0000256" key="1">
    <source>
        <dbReference type="SAM" id="Coils"/>
    </source>
</evidence>
<proteinExistence type="predicted"/>
<protein>
    <submittedName>
        <fullName evidence="2">Uncharacterized protein</fullName>
    </submittedName>
</protein>
<evidence type="ECO:0000313" key="2">
    <source>
        <dbReference type="EMBL" id="KAK4021377.1"/>
    </source>
</evidence>